<comment type="similarity">
    <text evidence="3">Belongs to the GRAS family.</text>
</comment>
<reference evidence="4 5" key="1">
    <citation type="journal article" date="2021" name="Nat. Commun.">
        <title>Incipient diploidization of the medicinal plant Perilla within 10,000 years.</title>
        <authorList>
            <person name="Zhang Y."/>
            <person name="Shen Q."/>
            <person name="Leng L."/>
            <person name="Zhang D."/>
            <person name="Chen S."/>
            <person name="Shi Y."/>
            <person name="Ning Z."/>
            <person name="Chen S."/>
        </authorList>
    </citation>
    <scope>NUCLEOTIDE SEQUENCE [LARGE SCALE GENOMIC DNA]</scope>
    <source>
        <strain evidence="5">cv. PC099</strain>
    </source>
</reference>
<comment type="caution">
    <text evidence="4">The sequence shown here is derived from an EMBL/GenBank/DDBJ whole genome shotgun (WGS) entry which is preliminary data.</text>
</comment>
<keyword evidence="2" id="KW-0804">Transcription</keyword>
<accession>A0AAD4IZA5</accession>
<sequence length="455" mass="51240">MITWQINDPASSSTFNNSFINNKSNSILTKHISEEYWGDIDSFCNKYGFYHHQQQQTLFGPIPRFQEAQDQCSEPSILQDSSKPLETYIPRSIKEDDEFKKIDTSDEVGQKLSTQEILKLAGERFLHFSSHKFINISTLHPHATSLSTLSPSDKQDVELAQLLLAAADKVGNHELDRATILIINCQWISSNAGTPVQRAVYYFAEALMERINKEKSSSNEQQGVKNYDACLKKNILALVSLYQQIPLFQIVHFTAAQTILENIGKSSKKAVHLIDFQILTGLHWAAVIQAMSEQSRDQNSHLRITTVKATDKSGAEKAGNLLRSFAAHLKLPFSYNLVFCSDMKDLRQEDFNIEPEETVAVMFNFLLRTLISKPVCLKNLMNITQKINPTITVVSEVEANHNSPSFVNRFIEALFYYGVLFDGLAESMACDGESRIAIKSATFREGIRNIVASEG</sequence>
<dbReference type="Proteomes" id="UP001190926">
    <property type="component" value="Unassembled WGS sequence"/>
</dbReference>
<name>A0AAD4IZA5_PERFH</name>
<dbReference type="Pfam" id="PF03514">
    <property type="entry name" value="GRAS"/>
    <property type="match status" value="1"/>
</dbReference>
<dbReference type="InterPro" id="IPR005202">
    <property type="entry name" value="TF_GRAS"/>
</dbReference>
<dbReference type="PANTHER" id="PTHR31636">
    <property type="entry name" value="OSJNBA0084A10.13 PROTEIN-RELATED"/>
    <property type="match status" value="1"/>
</dbReference>
<dbReference type="AlphaFoldDB" id="A0AAD4IZA5"/>
<comment type="caution">
    <text evidence="3">Lacks conserved residue(s) required for the propagation of feature annotation.</text>
</comment>
<evidence type="ECO:0000313" key="4">
    <source>
        <dbReference type="EMBL" id="KAH6823890.1"/>
    </source>
</evidence>
<evidence type="ECO:0000256" key="2">
    <source>
        <dbReference type="ARBA" id="ARBA00023163"/>
    </source>
</evidence>
<evidence type="ECO:0000256" key="1">
    <source>
        <dbReference type="ARBA" id="ARBA00023015"/>
    </source>
</evidence>
<organism evidence="4 5">
    <name type="scientific">Perilla frutescens var. hirtella</name>
    <name type="common">Perilla citriodora</name>
    <name type="synonym">Perilla setoyensis</name>
    <dbReference type="NCBI Taxonomy" id="608512"/>
    <lineage>
        <taxon>Eukaryota</taxon>
        <taxon>Viridiplantae</taxon>
        <taxon>Streptophyta</taxon>
        <taxon>Embryophyta</taxon>
        <taxon>Tracheophyta</taxon>
        <taxon>Spermatophyta</taxon>
        <taxon>Magnoliopsida</taxon>
        <taxon>eudicotyledons</taxon>
        <taxon>Gunneridae</taxon>
        <taxon>Pentapetalae</taxon>
        <taxon>asterids</taxon>
        <taxon>lamiids</taxon>
        <taxon>Lamiales</taxon>
        <taxon>Lamiaceae</taxon>
        <taxon>Nepetoideae</taxon>
        <taxon>Elsholtzieae</taxon>
        <taxon>Perilla</taxon>
    </lineage>
</organism>
<keyword evidence="1" id="KW-0805">Transcription regulation</keyword>
<evidence type="ECO:0000313" key="5">
    <source>
        <dbReference type="Proteomes" id="UP001190926"/>
    </source>
</evidence>
<dbReference type="EMBL" id="SDAM02000556">
    <property type="protein sequence ID" value="KAH6823890.1"/>
    <property type="molecule type" value="Genomic_DNA"/>
</dbReference>
<keyword evidence="5" id="KW-1185">Reference proteome</keyword>
<feature type="region of interest" description="Leucine repeat II (LRII)" evidence="3">
    <location>
        <begin position="317"/>
        <end position="349"/>
    </location>
</feature>
<gene>
    <name evidence="4" type="ORF">C2S53_013586</name>
</gene>
<feature type="region of interest" description="SAW" evidence="3">
    <location>
        <begin position="452"/>
        <end position="455"/>
    </location>
</feature>
<protein>
    <submittedName>
        <fullName evidence="4">Uncharacterized protein</fullName>
    </submittedName>
</protein>
<proteinExistence type="inferred from homology"/>
<evidence type="ECO:0000256" key="3">
    <source>
        <dbReference type="PROSITE-ProRule" id="PRU01191"/>
    </source>
</evidence>
<dbReference type="PROSITE" id="PS50985">
    <property type="entry name" value="GRAS"/>
    <property type="match status" value="1"/>
</dbReference>